<gene>
    <name evidence="1" type="ORF">CYR55_23150</name>
</gene>
<keyword evidence="2" id="KW-1185">Reference proteome</keyword>
<comment type="caution">
    <text evidence="1">The sequence shown here is derived from an EMBL/GenBank/DDBJ whole genome shotgun (WGS) entry which is preliminary data.</text>
</comment>
<organism evidence="1 2">
    <name type="scientific">Chimaeribacter californicus</name>
    <dbReference type="NCBI Taxonomy" id="2060067"/>
    <lineage>
        <taxon>Bacteria</taxon>
        <taxon>Pseudomonadati</taxon>
        <taxon>Pseudomonadota</taxon>
        <taxon>Gammaproteobacteria</taxon>
        <taxon>Enterobacterales</taxon>
        <taxon>Yersiniaceae</taxon>
        <taxon>Chimaeribacter</taxon>
    </lineage>
</organism>
<dbReference type="EMBL" id="PJZF01000109">
    <property type="protein sequence ID" value="PLR29053.1"/>
    <property type="molecule type" value="Genomic_DNA"/>
</dbReference>
<reference evidence="1 2" key="1">
    <citation type="submission" date="2017-12" db="EMBL/GenBank/DDBJ databases">
        <title>Characterization of six clinical isolates of Enterochimera gen. nov., a novel genus of the Yersiniaciae family and the three species Enterochimera arupensis sp. nov., Enterochimera coloradensis sp. nov, and Enterochimera californica sp. nov.</title>
        <authorList>
            <person name="Rossi A."/>
            <person name="Fisher M."/>
        </authorList>
    </citation>
    <scope>NUCLEOTIDE SEQUENCE [LARGE SCALE GENOMIC DNA]</scope>
    <source>
        <strain evidence="2">2015-Iso6</strain>
    </source>
</reference>
<name>A0A2N5DSL0_9GAMM</name>
<protein>
    <submittedName>
        <fullName evidence="1">Transcriptional regulator</fullName>
    </submittedName>
</protein>
<evidence type="ECO:0000313" key="2">
    <source>
        <dbReference type="Proteomes" id="UP000234240"/>
    </source>
</evidence>
<accession>A0A2N5DSL0</accession>
<evidence type="ECO:0000313" key="1">
    <source>
        <dbReference type="EMBL" id="PLR29053.1"/>
    </source>
</evidence>
<proteinExistence type="predicted"/>
<dbReference type="Proteomes" id="UP000234240">
    <property type="component" value="Unassembled WGS sequence"/>
</dbReference>
<sequence length="83" mass="9272">MQLGIRPETLEAFSPDWPIPTAEEVAKVIEQGGRLSSPKIARLVGVNDRTVRRWLDGTRTINYAQWSVLVARAGLGNLWELAE</sequence>
<dbReference type="AlphaFoldDB" id="A0A2N5DSL0"/>